<organism evidence="2 3">
    <name type="scientific">Coleophoma crateriformis</name>
    <dbReference type="NCBI Taxonomy" id="565419"/>
    <lineage>
        <taxon>Eukaryota</taxon>
        <taxon>Fungi</taxon>
        <taxon>Dikarya</taxon>
        <taxon>Ascomycota</taxon>
        <taxon>Pezizomycotina</taxon>
        <taxon>Leotiomycetes</taxon>
        <taxon>Helotiales</taxon>
        <taxon>Dermateaceae</taxon>
        <taxon>Coleophoma</taxon>
    </lineage>
</organism>
<dbReference type="Proteomes" id="UP000256328">
    <property type="component" value="Unassembled WGS sequence"/>
</dbReference>
<proteinExistence type="predicted"/>
<feature type="compositionally biased region" description="Low complexity" evidence="1">
    <location>
        <begin position="405"/>
        <end position="423"/>
    </location>
</feature>
<gene>
    <name evidence="2" type="ORF">BP5796_10945</name>
</gene>
<feature type="region of interest" description="Disordered" evidence="1">
    <location>
        <begin position="341"/>
        <end position="425"/>
    </location>
</feature>
<sequence length="481" mass="53508">MNRFSLTYLAAKGGSDGPMKHQHGRETQISIQGIEKCLRLTKAPSPSSCIATSMGTRYPLQRDPSSDALKPPTTRTFHDNHYSLEMEKLTQSNTYLIEEPLQAVFSDSEMQEELYFDARTDFTESPAFVTIINAIEDINGMDCVSVKDHNDSSSSTDSQSDLSIPTFNLTITPPSPGKVTCQLSQNSSGGYYHGENASTLSVSSIYSTTSISSFTGPEFSLDADFLMPPCPEYGLDRKRQKRAREFREMQKWLTEFLNTQGPKLPLKLRQRVMQIYRIEESDLAPEVVAQFCDEPHLDANLAASLKEAEEGEHSNAELLRLLRAFFRAQLPVLHRQESEPLKLQGFTTDPNIQKQFPDMALSPPLPRSNSSPSLRNSKAFQNAKTHTRSSTMVLARSISSADYNSPRSKPKASSSRQSSYIGSRTAIRAGDDDDDYFSMKKSALSKNAARQAKVNRSRIVAGTFGVVREVLGGRPRTPVHI</sequence>
<dbReference type="OrthoDB" id="3529015at2759"/>
<evidence type="ECO:0000313" key="2">
    <source>
        <dbReference type="EMBL" id="RDW62643.1"/>
    </source>
</evidence>
<keyword evidence="3" id="KW-1185">Reference proteome</keyword>
<evidence type="ECO:0000256" key="1">
    <source>
        <dbReference type="SAM" id="MobiDB-lite"/>
    </source>
</evidence>
<dbReference type="EMBL" id="PDLN01000017">
    <property type="protein sequence ID" value="RDW62643.1"/>
    <property type="molecule type" value="Genomic_DNA"/>
</dbReference>
<protein>
    <submittedName>
        <fullName evidence="2">Uncharacterized protein</fullName>
    </submittedName>
</protein>
<dbReference type="AlphaFoldDB" id="A0A3D8QLE5"/>
<feature type="compositionally biased region" description="Polar residues" evidence="1">
    <location>
        <begin position="378"/>
        <end position="403"/>
    </location>
</feature>
<feature type="compositionally biased region" description="Polar residues" evidence="1">
    <location>
        <begin position="345"/>
        <end position="354"/>
    </location>
</feature>
<comment type="caution">
    <text evidence="2">The sequence shown here is derived from an EMBL/GenBank/DDBJ whole genome shotgun (WGS) entry which is preliminary data.</text>
</comment>
<evidence type="ECO:0000313" key="3">
    <source>
        <dbReference type="Proteomes" id="UP000256328"/>
    </source>
</evidence>
<accession>A0A3D8QLE5</accession>
<reference evidence="2 3" key="1">
    <citation type="journal article" date="2018" name="IMA Fungus">
        <title>IMA Genome-F 9: Draft genome sequence of Annulohypoxylon stygium, Aspergillus mulundensis, Berkeleyomyces basicola (syn. Thielaviopsis basicola), Ceratocystis smalleyi, two Cercospora beticola strains, Coleophoma cylindrospora, Fusarium fracticaudum, Phialophora cf. hyalina, and Morchella septimelata.</title>
        <authorList>
            <person name="Wingfield B.D."/>
            <person name="Bills G.F."/>
            <person name="Dong Y."/>
            <person name="Huang W."/>
            <person name="Nel W.J."/>
            <person name="Swalarsk-Parry B.S."/>
            <person name="Vaghefi N."/>
            <person name="Wilken P.M."/>
            <person name="An Z."/>
            <person name="de Beer Z.W."/>
            <person name="De Vos L."/>
            <person name="Chen L."/>
            <person name="Duong T.A."/>
            <person name="Gao Y."/>
            <person name="Hammerbacher A."/>
            <person name="Kikkert J.R."/>
            <person name="Li Y."/>
            <person name="Li H."/>
            <person name="Li K."/>
            <person name="Li Q."/>
            <person name="Liu X."/>
            <person name="Ma X."/>
            <person name="Naidoo K."/>
            <person name="Pethybridge S.J."/>
            <person name="Sun J."/>
            <person name="Steenkamp E.T."/>
            <person name="van der Nest M.A."/>
            <person name="van Wyk S."/>
            <person name="Wingfield M.J."/>
            <person name="Xiong C."/>
            <person name="Yue Q."/>
            <person name="Zhang X."/>
        </authorList>
    </citation>
    <scope>NUCLEOTIDE SEQUENCE [LARGE SCALE GENOMIC DNA]</scope>
    <source>
        <strain evidence="2 3">BP5796</strain>
    </source>
</reference>
<feature type="compositionally biased region" description="Low complexity" evidence="1">
    <location>
        <begin position="367"/>
        <end position="377"/>
    </location>
</feature>
<name>A0A3D8QLE5_9HELO</name>